<dbReference type="InterPro" id="IPR036388">
    <property type="entry name" value="WH-like_DNA-bd_sf"/>
</dbReference>
<dbReference type="SUPFAM" id="SSF46785">
    <property type="entry name" value="Winged helix' DNA-binding domain"/>
    <property type="match status" value="1"/>
</dbReference>
<dbReference type="InterPro" id="IPR051081">
    <property type="entry name" value="HTH_MetalResp_TranReg"/>
</dbReference>
<dbReference type="GO" id="GO:0003700">
    <property type="term" value="F:DNA-binding transcription factor activity"/>
    <property type="evidence" value="ECO:0007669"/>
    <property type="project" value="InterPro"/>
</dbReference>
<dbReference type="GO" id="GO:0003677">
    <property type="term" value="F:DNA binding"/>
    <property type="evidence" value="ECO:0007669"/>
    <property type="project" value="UniProtKB-KW"/>
</dbReference>
<evidence type="ECO:0000313" key="6">
    <source>
        <dbReference type="Proteomes" id="UP001144256"/>
    </source>
</evidence>
<dbReference type="NCBIfam" id="NF033788">
    <property type="entry name" value="HTH_metalloreg"/>
    <property type="match status" value="1"/>
</dbReference>
<dbReference type="Gene3D" id="1.10.10.10">
    <property type="entry name" value="Winged helix-like DNA-binding domain superfamily/Winged helix DNA-binding domain"/>
    <property type="match status" value="1"/>
</dbReference>
<evidence type="ECO:0000256" key="2">
    <source>
        <dbReference type="ARBA" id="ARBA00023125"/>
    </source>
</evidence>
<accession>A0A9W5Y7X8</accession>
<evidence type="ECO:0000256" key="3">
    <source>
        <dbReference type="ARBA" id="ARBA00023163"/>
    </source>
</evidence>
<dbReference type="EMBL" id="BRLB01000001">
    <property type="protein sequence ID" value="GKX27561.1"/>
    <property type="molecule type" value="Genomic_DNA"/>
</dbReference>
<organism evidence="5 6">
    <name type="scientific">Vallitalea longa</name>
    <dbReference type="NCBI Taxonomy" id="2936439"/>
    <lineage>
        <taxon>Bacteria</taxon>
        <taxon>Bacillati</taxon>
        <taxon>Bacillota</taxon>
        <taxon>Clostridia</taxon>
        <taxon>Lachnospirales</taxon>
        <taxon>Vallitaleaceae</taxon>
        <taxon>Vallitalea</taxon>
    </lineage>
</organism>
<keyword evidence="3" id="KW-0804">Transcription</keyword>
<dbReference type="Proteomes" id="UP001144256">
    <property type="component" value="Unassembled WGS sequence"/>
</dbReference>
<keyword evidence="6" id="KW-1185">Reference proteome</keyword>
<dbReference type="PROSITE" id="PS50987">
    <property type="entry name" value="HTH_ARSR_2"/>
    <property type="match status" value="1"/>
</dbReference>
<keyword evidence="1" id="KW-0805">Transcription regulation</keyword>
<evidence type="ECO:0000256" key="1">
    <source>
        <dbReference type="ARBA" id="ARBA00023015"/>
    </source>
</evidence>
<keyword evidence="2" id="KW-0238">DNA-binding</keyword>
<comment type="caution">
    <text evidence="5">The sequence shown here is derived from an EMBL/GenBank/DDBJ whole genome shotgun (WGS) entry which is preliminary data.</text>
</comment>
<proteinExistence type="predicted"/>
<protein>
    <submittedName>
        <fullName evidence="5">Transcriptional regulator</fullName>
    </submittedName>
</protein>
<name>A0A9W5Y7X8_9FIRM</name>
<dbReference type="Pfam" id="PF01022">
    <property type="entry name" value="HTH_5"/>
    <property type="match status" value="1"/>
</dbReference>
<gene>
    <name evidence="5" type="primary">arsr</name>
    <name evidence="5" type="ORF">SH1V18_00410</name>
</gene>
<dbReference type="PANTHER" id="PTHR33154">
    <property type="entry name" value="TRANSCRIPTIONAL REGULATOR, ARSR FAMILY"/>
    <property type="match status" value="1"/>
</dbReference>
<evidence type="ECO:0000313" key="5">
    <source>
        <dbReference type="EMBL" id="GKX27561.1"/>
    </source>
</evidence>
<dbReference type="InterPro" id="IPR036390">
    <property type="entry name" value="WH_DNA-bd_sf"/>
</dbReference>
<dbReference type="PANTHER" id="PTHR33154:SF18">
    <property type="entry name" value="ARSENICAL RESISTANCE OPERON REPRESSOR"/>
    <property type="match status" value="1"/>
</dbReference>
<dbReference type="RefSeq" id="WP_281810975.1">
    <property type="nucleotide sequence ID" value="NZ_BRLB01000001.1"/>
</dbReference>
<dbReference type="SMART" id="SM00418">
    <property type="entry name" value="HTH_ARSR"/>
    <property type="match status" value="1"/>
</dbReference>
<evidence type="ECO:0000259" key="4">
    <source>
        <dbReference type="PROSITE" id="PS50987"/>
    </source>
</evidence>
<reference evidence="5" key="1">
    <citation type="submission" date="2022-06" db="EMBL/GenBank/DDBJ databases">
        <title>Vallitalea longa sp. nov., an anaerobic bacterium isolated from marine sediment.</title>
        <authorList>
            <person name="Hirano S."/>
            <person name="Terahara T."/>
            <person name="Mori K."/>
            <person name="Hamada M."/>
            <person name="Matsumoto R."/>
            <person name="Kobayashi T."/>
        </authorList>
    </citation>
    <scope>NUCLEOTIDE SEQUENCE</scope>
    <source>
        <strain evidence="5">SH18-1</strain>
    </source>
</reference>
<dbReference type="AlphaFoldDB" id="A0A9W5Y7X8"/>
<dbReference type="PRINTS" id="PR00778">
    <property type="entry name" value="HTHARSR"/>
</dbReference>
<sequence length="131" mass="15571">MVEIFKTLGDENRLRIISLLINNELCVCEIEVLLEMTQSNVSRHLSKLKNTGIITSSKKAQWVHYKLSKEFQEENRLLIKYLDSKFKTDKLFLNDMRRYDKYKELCFNCQLIADDKEKVLKLIRLEPENGQ</sequence>
<feature type="domain" description="HTH arsR-type" evidence="4">
    <location>
        <begin position="1"/>
        <end position="89"/>
    </location>
</feature>
<dbReference type="InterPro" id="IPR001845">
    <property type="entry name" value="HTH_ArsR_DNA-bd_dom"/>
</dbReference>
<dbReference type="InterPro" id="IPR011991">
    <property type="entry name" value="ArsR-like_HTH"/>
</dbReference>
<dbReference type="CDD" id="cd00090">
    <property type="entry name" value="HTH_ARSR"/>
    <property type="match status" value="1"/>
</dbReference>